<name>A0ABW0I0K1_9BACL</name>
<dbReference type="EMBL" id="JBHSMI010000052">
    <property type="protein sequence ID" value="MFC5406068.1"/>
    <property type="molecule type" value="Genomic_DNA"/>
</dbReference>
<dbReference type="Proteomes" id="UP001596113">
    <property type="component" value="Unassembled WGS sequence"/>
</dbReference>
<evidence type="ECO:0000256" key="2">
    <source>
        <dbReference type="ARBA" id="ARBA00022723"/>
    </source>
</evidence>
<gene>
    <name evidence="3" type="ORF">ACFPOF_25285</name>
</gene>
<reference evidence="4" key="1">
    <citation type="journal article" date="2019" name="Int. J. Syst. Evol. Microbiol.">
        <title>The Global Catalogue of Microorganisms (GCM) 10K type strain sequencing project: providing services to taxonomists for standard genome sequencing and annotation.</title>
        <authorList>
            <consortium name="The Broad Institute Genomics Platform"/>
            <consortium name="The Broad Institute Genome Sequencing Center for Infectious Disease"/>
            <person name="Wu L."/>
            <person name="Ma J."/>
        </authorList>
    </citation>
    <scope>NUCLEOTIDE SEQUENCE [LARGE SCALE GENOMIC DNA]</scope>
    <source>
        <strain evidence="4">CGMCC 1.18575</strain>
    </source>
</reference>
<dbReference type="Pfam" id="PF05163">
    <property type="entry name" value="DinB"/>
    <property type="match status" value="1"/>
</dbReference>
<protein>
    <submittedName>
        <fullName evidence="3">DinB family protein</fullName>
    </submittedName>
</protein>
<dbReference type="SUPFAM" id="SSF109854">
    <property type="entry name" value="DinB/YfiT-like putative metalloenzymes"/>
    <property type="match status" value="1"/>
</dbReference>
<keyword evidence="4" id="KW-1185">Reference proteome</keyword>
<comment type="similarity">
    <text evidence="1">Belongs to the DinB family.</text>
</comment>
<sequence>MYKQIADFENTWKHESAGTLRALEALTDDSLGQQITDVNRTLGRLAWHLVQSLHDMTAPMGLVFEAPGSDAPVPTSAADIAAAYKKTSQAMLDAVTSNWKDDNLFVVSNVFGQEWPNGVTLNMLVHHEIHHRGQLTVLMRQAGLRAPDLYGPTLEQWAEHGVTAPVV</sequence>
<evidence type="ECO:0000313" key="4">
    <source>
        <dbReference type="Proteomes" id="UP001596113"/>
    </source>
</evidence>
<evidence type="ECO:0000256" key="1">
    <source>
        <dbReference type="ARBA" id="ARBA00008635"/>
    </source>
</evidence>
<evidence type="ECO:0000313" key="3">
    <source>
        <dbReference type="EMBL" id="MFC5406068.1"/>
    </source>
</evidence>
<comment type="caution">
    <text evidence="3">The sequence shown here is derived from an EMBL/GenBank/DDBJ whole genome shotgun (WGS) entry which is preliminary data.</text>
</comment>
<keyword evidence="2" id="KW-0479">Metal-binding</keyword>
<dbReference type="InterPro" id="IPR034660">
    <property type="entry name" value="DinB/YfiT-like"/>
</dbReference>
<proteinExistence type="inferred from homology"/>
<dbReference type="RefSeq" id="WP_378137922.1">
    <property type="nucleotide sequence ID" value="NZ_JBHSMI010000052.1"/>
</dbReference>
<dbReference type="Gene3D" id="1.20.120.450">
    <property type="entry name" value="dinb family like domain"/>
    <property type="match status" value="1"/>
</dbReference>
<organism evidence="3 4">
    <name type="scientific">Cohnella soli</name>
    <dbReference type="NCBI Taxonomy" id="425005"/>
    <lineage>
        <taxon>Bacteria</taxon>
        <taxon>Bacillati</taxon>
        <taxon>Bacillota</taxon>
        <taxon>Bacilli</taxon>
        <taxon>Bacillales</taxon>
        <taxon>Paenibacillaceae</taxon>
        <taxon>Cohnella</taxon>
    </lineage>
</organism>
<dbReference type="InterPro" id="IPR007837">
    <property type="entry name" value="DinB"/>
</dbReference>
<accession>A0ABW0I0K1</accession>